<accession>A0A0R1TSU5</accession>
<protein>
    <submittedName>
        <fullName evidence="1">Uncharacterized protein</fullName>
    </submittedName>
</protein>
<proteinExistence type="predicted"/>
<dbReference type="Proteomes" id="UP000051048">
    <property type="component" value="Unassembled WGS sequence"/>
</dbReference>
<sequence>MKKERILELLQKWCQGTGVTVLNYEVFDPYIFCCELQTSKTIVTIEFEFNEYETDEEVGEYIKEQIADVIGNIQDVRQLLALDEKIAREV</sequence>
<organism evidence="1 2">
    <name type="scientific">Ligilactobacillus equi DSM 15833 = JCM 10991</name>
    <dbReference type="NCBI Taxonomy" id="1423740"/>
    <lineage>
        <taxon>Bacteria</taxon>
        <taxon>Bacillati</taxon>
        <taxon>Bacillota</taxon>
        <taxon>Bacilli</taxon>
        <taxon>Lactobacillales</taxon>
        <taxon>Lactobacillaceae</taxon>
        <taxon>Ligilactobacillus</taxon>
    </lineage>
</organism>
<reference evidence="1 2" key="1">
    <citation type="journal article" date="2015" name="Genome Announc.">
        <title>Expanding the biotechnology potential of lactobacilli through comparative genomics of 213 strains and associated genera.</title>
        <authorList>
            <person name="Sun Z."/>
            <person name="Harris H.M."/>
            <person name="McCann A."/>
            <person name="Guo C."/>
            <person name="Argimon S."/>
            <person name="Zhang W."/>
            <person name="Yang X."/>
            <person name="Jeffery I.B."/>
            <person name="Cooney J.C."/>
            <person name="Kagawa T.F."/>
            <person name="Liu W."/>
            <person name="Song Y."/>
            <person name="Salvetti E."/>
            <person name="Wrobel A."/>
            <person name="Rasinkangas P."/>
            <person name="Parkhill J."/>
            <person name="Rea M.C."/>
            <person name="O'Sullivan O."/>
            <person name="Ritari J."/>
            <person name="Douillard F.P."/>
            <person name="Paul Ross R."/>
            <person name="Yang R."/>
            <person name="Briner A.E."/>
            <person name="Felis G.E."/>
            <person name="de Vos W.M."/>
            <person name="Barrangou R."/>
            <person name="Klaenhammer T.R."/>
            <person name="Caufield P.W."/>
            <person name="Cui Y."/>
            <person name="Zhang H."/>
            <person name="O'Toole P.W."/>
        </authorList>
    </citation>
    <scope>NUCLEOTIDE SEQUENCE [LARGE SCALE GENOMIC DNA]</scope>
    <source>
        <strain evidence="1 2">DSM 15833</strain>
    </source>
</reference>
<evidence type="ECO:0000313" key="2">
    <source>
        <dbReference type="Proteomes" id="UP000051048"/>
    </source>
</evidence>
<dbReference type="RefSeq" id="WP_023860042.1">
    <property type="nucleotide sequence ID" value="NZ_AZFH01000009.1"/>
</dbReference>
<dbReference type="PATRIC" id="fig|1423740.3.peg.186"/>
<dbReference type="STRING" id="1423740.FC36_GL000173"/>
<name>A0A0R1TSU5_9LACO</name>
<dbReference type="AlphaFoldDB" id="A0A0R1TSU5"/>
<dbReference type="EMBL" id="AZFH01000009">
    <property type="protein sequence ID" value="KRL84417.1"/>
    <property type="molecule type" value="Genomic_DNA"/>
</dbReference>
<evidence type="ECO:0000313" key="1">
    <source>
        <dbReference type="EMBL" id="KRL84417.1"/>
    </source>
</evidence>
<comment type="caution">
    <text evidence="1">The sequence shown here is derived from an EMBL/GenBank/DDBJ whole genome shotgun (WGS) entry which is preliminary data.</text>
</comment>
<gene>
    <name evidence="1" type="ORF">FC36_GL000173</name>
</gene>